<accession>A0ABU0RA14</accession>
<reference evidence="1 2" key="1">
    <citation type="submission" date="2023-07" db="EMBL/GenBank/DDBJ databases">
        <title>Comparative genomics of wheat-associated soil bacteria to identify genetic determinants of phenazine resistance.</title>
        <authorList>
            <person name="Mouncey N."/>
        </authorList>
    </citation>
    <scope>NUCLEOTIDE SEQUENCE [LARGE SCALE GENOMIC DNA]</scope>
    <source>
        <strain evidence="1 2">V3I3</strain>
    </source>
</reference>
<dbReference type="EMBL" id="JAUSYY010000001">
    <property type="protein sequence ID" value="MDQ0894893.1"/>
    <property type="molecule type" value="Genomic_DNA"/>
</dbReference>
<keyword evidence="2" id="KW-1185">Reference proteome</keyword>
<proteinExistence type="predicted"/>
<gene>
    <name evidence="1" type="ORF">QFZ26_002448</name>
</gene>
<evidence type="ECO:0000313" key="2">
    <source>
        <dbReference type="Proteomes" id="UP001239083"/>
    </source>
</evidence>
<dbReference type="RefSeq" id="WP_307042505.1">
    <property type="nucleotide sequence ID" value="NZ_JAUSYY010000001.1"/>
</dbReference>
<evidence type="ECO:0000313" key="1">
    <source>
        <dbReference type="EMBL" id="MDQ0894893.1"/>
    </source>
</evidence>
<comment type="caution">
    <text evidence="1">The sequence shown here is derived from an EMBL/GenBank/DDBJ whole genome shotgun (WGS) entry which is preliminary data.</text>
</comment>
<dbReference type="Proteomes" id="UP001239083">
    <property type="component" value="Unassembled WGS sequence"/>
</dbReference>
<name>A0ABU0RA14_9MICO</name>
<protein>
    <submittedName>
        <fullName evidence="1">Trans-2-enoyl-CoA reductase</fullName>
    </submittedName>
</protein>
<sequence length="74" mass="7947">MEPTESTTGTTIDTTTNELILDVLVKAATAHGVHEAEELGGVYDEDWPAWYAAHITRSLADGGYRIVRTSNGGL</sequence>
<organism evidence="1 2">
    <name type="scientific">Agromyces ramosus</name>
    <dbReference type="NCBI Taxonomy" id="33879"/>
    <lineage>
        <taxon>Bacteria</taxon>
        <taxon>Bacillati</taxon>
        <taxon>Actinomycetota</taxon>
        <taxon>Actinomycetes</taxon>
        <taxon>Micrococcales</taxon>
        <taxon>Microbacteriaceae</taxon>
        <taxon>Agromyces</taxon>
    </lineage>
</organism>